<dbReference type="EMBL" id="KJ000058">
    <property type="protein sequence ID" value="AHJ86976.1"/>
    <property type="molecule type" value="Genomic_DNA"/>
</dbReference>
<evidence type="ECO:0000313" key="1">
    <source>
        <dbReference type="EMBL" id="AHJ86976.1"/>
    </source>
</evidence>
<protein>
    <submittedName>
        <fullName evidence="1">Uncharacterized protein</fullName>
    </submittedName>
</protein>
<dbReference type="KEGG" id="vg:23681139"/>
<gene>
    <name evidence="1" type="ORF">STP4a_122</name>
</gene>
<dbReference type="Proteomes" id="UP000032000">
    <property type="component" value="Segment"/>
</dbReference>
<dbReference type="GeneID" id="23681139"/>
<proteinExistence type="predicted"/>
<keyword evidence="2" id="KW-1185">Reference proteome</keyword>
<evidence type="ECO:0000313" key="2">
    <source>
        <dbReference type="Proteomes" id="UP000032000"/>
    </source>
</evidence>
<dbReference type="RefSeq" id="YP_009126329.1">
    <property type="nucleotide sequence ID" value="NC_026607.2"/>
</dbReference>
<organism evidence="1 2">
    <name type="scientific">Salmonella phage STP4-a</name>
    <dbReference type="NCBI Taxonomy" id="1445860"/>
    <lineage>
        <taxon>Viruses</taxon>
        <taxon>Duplodnaviria</taxon>
        <taxon>Heunggongvirae</taxon>
        <taxon>Uroviricota</taxon>
        <taxon>Caudoviricetes</taxon>
        <taxon>Pantevenvirales</taxon>
        <taxon>Straboviridae</taxon>
        <taxon>Tevenvirinae</taxon>
        <taxon>Gelderlandvirus</taxon>
        <taxon>Gelderlandvirus stp4a</taxon>
    </lineage>
</organism>
<sequence length="90" mass="10278">MDGCVIITSYQINGKTKTNLENKIMAKFNTVTIDKVTNDFGKFDRFRAVLNTGNHENHVTDIVEAKELNLIIEFITKNWSFAKIVEGRTI</sequence>
<name>A0A0B4L9I1_9CAUD</name>
<reference evidence="1" key="1">
    <citation type="submission" date="2015-06" db="EMBL/GenBank/DDBJ databases">
        <title>Genomic characterization of STP4-a, a novel T4 virulent phage infecting Salmonella.</title>
        <authorList>
            <person name="Li M."/>
            <person name="Wang J."/>
            <person name="Lin H."/>
            <person name="Han F."/>
        </authorList>
    </citation>
    <scope>NUCLEOTIDE SEQUENCE [LARGE SCALE GENOMIC DNA]</scope>
</reference>
<accession>A0A0B4L9I1</accession>